<dbReference type="RefSeq" id="WP_091309987.1">
    <property type="nucleotide sequence ID" value="NZ_FNSO01000004.1"/>
</dbReference>
<proteinExistence type="predicted"/>
<dbReference type="InterPro" id="IPR050727">
    <property type="entry name" value="GH43_arabinanases"/>
</dbReference>
<name>A0A1H4TLY2_9PSEU</name>
<evidence type="ECO:0000256" key="1">
    <source>
        <dbReference type="SAM" id="SignalP"/>
    </source>
</evidence>
<dbReference type="CDD" id="cd08983">
    <property type="entry name" value="GH43_Bt3655-like"/>
    <property type="match status" value="1"/>
</dbReference>
<dbReference type="OrthoDB" id="9758923at2"/>
<dbReference type="PANTHER" id="PTHR43301">
    <property type="entry name" value="ARABINAN ENDO-1,5-ALPHA-L-ARABINOSIDASE"/>
    <property type="match status" value="1"/>
</dbReference>
<reference evidence="3" key="1">
    <citation type="submission" date="2016-10" db="EMBL/GenBank/DDBJ databases">
        <authorList>
            <person name="Varghese N."/>
            <person name="Submissions S."/>
        </authorList>
    </citation>
    <scope>NUCLEOTIDE SEQUENCE [LARGE SCALE GENOMIC DNA]</scope>
    <source>
        <strain evidence="3">DSM 44544</strain>
    </source>
</reference>
<sequence>MRGFRILVSVLLIAVALAAPADAGQSRYAGYLFTYFTGEGTPDGEQVYFALSQGNDPLRWQAPSGSPALRSTVGTQGVRDPFVIRSPRGDRFYLIATDLRMYGRDDWERSWRHGSRSIVVWESADLLRWSAPRLVEVMPETAGNVWAPEAFYDPARAAYVVFWASNIYPADDPGHVTTSHNRMMYATTRDFRTFSEPKPWYDPGYSVIDSTVIRHDGEYYRFSQDDRGPGGGGSTPCGRYITEEKSKALLSRSYDLVKECIGKDAVVGGEGPLVFRSNTERKWYLFIDEYGGAGYRPFETTDLDSGDWRPSANVQLPGKPRHGTVLPVTRAEYHRLAAAGRL</sequence>
<accession>A0A1H4TLY2</accession>
<dbReference type="Proteomes" id="UP000199622">
    <property type="component" value="Unassembled WGS sequence"/>
</dbReference>
<evidence type="ECO:0000313" key="3">
    <source>
        <dbReference type="Proteomes" id="UP000199622"/>
    </source>
</evidence>
<dbReference type="Gene3D" id="2.115.10.20">
    <property type="entry name" value="Glycosyl hydrolase domain, family 43"/>
    <property type="match status" value="1"/>
</dbReference>
<evidence type="ECO:0000313" key="2">
    <source>
        <dbReference type="EMBL" id="SEC57417.1"/>
    </source>
</evidence>
<dbReference type="EMBL" id="FNSO01000004">
    <property type="protein sequence ID" value="SEC57417.1"/>
    <property type="molecule type" value="Genomic_DNA"/>
</dbReference>
<dbReference type="InterPro" id="IPR023296">
    <property type="entry name" value="Glyco_hydro_beta-prop_sf"/>
</dbReference>
<organism evidence="2 3">
    <name type="scientific">Amycolatopsis tolypomycina</name>
    <dbReference type="NCBI Taxonomy" id="208445"/>
    <lineage>
        <taxon>Bacteria</taxon>
        <taxon>Bacillati</taxon>
        <taxon>Actinomycetota</taxon>
        <taxon>Actinomycetes</taxon>
        <taxon>Pseudonocardiales</taxon>
        <taxon>Pseudonocardiaceae</taxon>
        <taxon>Amycolatopsis</taxon>
    </lineage>
</organism>
<dbReference type="STRING" id="208445.SAMN04489727_4255"/>
<protein>
    <recommendedName>
        <fullName evidence="4">Glycosyl hydrolases family 43</fullName>
    </recommendedName>
</protein>
<feature type="signal peptide" evidence="1">
    <location>
        <begin position="1"/>
        <end position="23"/>
    </location>
</feature>
<feature type="chain" id="PRO_5038774489" description="Glycosyl hydrolases family 43" evidence="1">
    <location>
        <begin position="24"/>
        <end position="342"/>
    </location>
</feature>
<keyword evidence="3" id="KW-1185">Reference proteome</keyword>
<evidence type="ECO:0008006" key="4">
    <source>
        <dbReference type="Google" id="ProtNLM"/>
    </source>
</evidence>
<keyword evidence="1" id="KW-0732">Signal</keyword>
<gene>
    <name evidence="2" type="ORF">SAMN04489727_4255</name>
</gene>
<dbReference type="AlphaFoldDB" id="A0A1H4TLY2"/>
<dbReference type="SUPFAM" id="SSF75005">
    <property type="entry name" value="Arabinanase/levansucrase/invertase"/>
    <property type="match status" value="1"/>
</dbReference>
<dbReference type="PANTHER" id="PTHR43301:SF3">
    <property type="entry name" value="ARABINAN ENDO-1,5-ALPHA-L-ARABINOSIDASE A-RELATED"/>
    <property type="match status" value="1"/>
</dbReference>